<protein>
    <submittedName>
        <fullName evidence="1">Uncharacterized protein</fullName>
    </submittedName>
</protein>
<organism evidence="1">
    <name type="scientific">marine metagenome</name>
    <dbReference type="NCBI Taxonomy" id="408172"/>
    <lineage>
        <taxon>unclassified sequences</taxon>
        <taxon>metagenomes</taxon>
        <taxon>ecological metagenomes</taxon>
    </lineage>
</organism>
<sequence>MTCKGICTRYKAQKPVGTGRYASGQRRCQICEIFIKWEGLWCPCCGYRLRTKPRNLKYKAKLRARVEADAVEAKEAKSKVEKSIAIKA</sequence>
<dbReference type="AlphaFoldDB" id="A0A381YUS6"/>
<evidence type="ECO:0000313" key="1">
    <source>
        <dbReference type="EMBL" id="SVA80700.1"/>
    </source>
</evidence>
<dbReference type="EMBL" id="UINC01019097">
    <property type="protein sequence ID" value="SVA80700.1"/>
    <property type="molecule type" value="Genomic_DNA"/>
</dbReference>
<proteinExistence type="predicted"/>
<reference evidence="1" key="1">
    <citation type="submission" date="2018-05" db="EMBL/GenBank/DDBJ databases">
        <authorList>
            <person name="Lanie J.A."/>
            <person name="Ng W.-L."/>
            <person name="Kazmierczak K.M."/>
            <person name="Andrzejewski T.M."/>
            <person name="Davidsen T.M."/>
            <person name="Wayne K.J."/>
            <person name="Tettelin H."/>
            <person name="Glass J.I."/>
            <person name="Rusch D."/>
            <person name="Podicherti R."/>
            <person name="Tsui H.-C.T."/>
            <person name="Winkler M.E."/>
        </authorList>
    </citation>
    <scope>NUCLEOTIDE SEQUENCE</scope>
</reference>
<accession>A0A381YUS6</accession>
<name>A0A381YUS6_9ZZZZ</name>
<gene>
    <name evidence="1" type="ORF">METZ01_LOCUS133554</name>
</gene>